<dbReference type="PANTHER" id="PTHR33321">
    <property type="match status" value="1"/>
</dbReference>
<feature type="compositionally biased region" description="Low complexity" evidence="1">
    <location>
        <begin position="1"/>
        <end position="15"/>
    </location>
</feature>
<comment type="caution">
    <text evidence="2">The sequence shown here is derived from an EMBL/GenBank/DDBJ whole genome shotgun (WGS) entry which is preliminary data.</text>
</comment>
<proteinExistence type="predicted"/>
<name>A0A9P9Z9T2_9POAL</name>
<evidence type="ECO:0000256" key="1">
    <source>
        <dbReference type="SAM" id="MobiDB-lite"/>
    </source>
</evidence>
<feature type="region of interest" description="Disordered" evidence="1">
    <location>
        <begin position="1"/>
        <end position="20"/>
    </location>
</feature>
<reference evidence="2" key="1">
    <citation type="journal article" date="2022" name="Cell">
        <title>Repeat-based holocentromeres influence genome architecture and karyotype evolution.</title>
        <authorList>
            <person name="Hofstatter P.G."/>
            <person name="Thangavel G."/>
            <person name="Lux T."/>
            <person name="Neumann P."/>
            <person name="Vondrak T."/>
            <person name="Novak P."/>
            <person name="Zhang M."/>
            <person name="Costa L."/>
            <person name="Castellani M."/>
            <person name="Scott A."/>
            <person name="Toegelov H."/>
            <person name="Fuchs J."/>
            <person name="Mata-Sucre Y."/>
            <person name="Dias Y."/>
            <person name="Vanzela A.L.L."/>
            <person name="Huettel B."/>
            <person name="Almeida C.C.S."/>
            <person name="Simkova H."/>
            <person name="Souza G."/>
            <person name="Pedrosa-Harand A."/>
            <person name="Macas J."/>
            <person name="Mayer K.F.X."/>
            <person name="Houben A."/>
            <person name="Marques A."/>
        </authorList>
    </citation>
    <scope>NUCLEOTIDE SEQUENCE</scope>
    <source>
        <strain evidence="2">RhyBre1mFocal</strain>
    </source>
</reference>
<accession>A0A9P9Z9T2</accession>
<dbReference type="PANTHER" id="PTHR33321:SF3">
    <property type="entry name" value="OS05G0582000 PROTEIN"/>
    <property type="match status" value="1"/>
</dbReference>
<evidence type="ECO:0000313" key="3">
    <source>
        <dbReference type="Proteomes" id="UP001151287"/>
    </source>
</evidence>
<dbReference type="InterPro" id="IPR007541">
    <property type="entry name" value="Uncharacterised_BSP"/>
</dbReference>
<dbReference type="EMBL" id="JAMQYH010000005">
    <property type="protein sequence ID" value="KAJ1684982.1"/>
    <property type="molecule type" value="Genomic_DNA"/>
</dbReference>
<dbReference type="OrthoDB" id="1924946at2759"/>
<organism evidence="2 3">
    <name type="scientific">Rhynchospora breviuscula</name>
    <dbReference type="NCBI Taxonomy" id="2022672"/>
    <lineage>
        <taxon>Eukaryota</taxon>
        <taxon>Viridiplantae</taxon>
        <taxon>Streptophyta</taxon>
        <taxon>Embryophyta</taxon>
        <taxon>Tracheophyta</taxon>
        <taxon>Spermatophyta</taxon>
        <taxon>Magnoliopsida</taxon>
        <taxon>Liliopsida</taxon>
        <taxon>Poales</taxon>
        <taxon>Cyperaceae</taxon>
        <taxon>Cyperoideae</taxon>
        <taxon>Rhynchosporeae</taxon>
        <taxon>Rhynchospora</taxon>
    </lineage>
</organism>
<dbReference type="AlphaFoldDB" id="A0A9P9Z9T2"/>
<dbReference type="Pfam" id="PF04450">
    <property type="entry name" value="BSP"/>
    <property type="match status" value="1"/>
</dbReference>
<protein>
    <submittedName>
        <fullName evidence="2">Uncharacterized protein</fullName>
    </submittedName>
</protein>
<evidence type="ECO:0000313" key="2">
    <source>
        <dbReference type="EMBL" id="KAJ1684982.1"/>
    </source>
</evidence>
<sequence>MDSETLLPSSSLPTTPRNPFTAPTLSTRGICVRAVTIVLLLAVSLWANYEASKGFNLTVNNASTNTLAGRRFDLMFVSNGKAAKMLLESSYAIEHILYPGNMYVKKPVRHVILELAGEKTTEMVQVKHSYEKEKSGEYLILIKPEILEEENATMAMAAALYRAMAYVWLWDGTTATQTNIVDAMVEYLMVQSGFDSISSKNMNSSVGNLMMKCENLSDGFVARLNNAVHELWSEPMVDETLNLEKLCLKHLQLASI</sequence>
<gene>
    <name evidence="2" type="ORF">LUZ63_016372</name>
</gene>
<dbReference type="Proteomes" id="UP001151287">
    <property type="component" value="Unassembled WGS sequence"/>
</dbReference>
<keyword evidence="3" id="KW-1185">Reference proteome</keyword>